<proteinExistence type="predicted"/>
<organism evidence="2">
    <name type="scientific">Ixodes scapularis</name>
    <name type="common">Black-legged tick</name>
    <name type="synonym">Deer tick</name>
    <dbReference type="NCBI Taxonomy" id="6945"/>
    <lineage>
        <taxon>Eukaryota</taxon>
        <taxon>Metazoa</taxon>
        <taxon>Ecdysozoa</taxon>
        <taxon>Arthropoda</taxon>
        <taxon>Chelicerata</taxon>
        <taxon>Arachnida</taxon>
        <taxon>Acari</taxon>
        <taxon>Parasitiformes</taxon>
        <taxon>Ixodida</taxon>
        <taxon>Ixodoidea</taxon>
        <taxon>Ixodidae</taxon>
        <taxon>Ixodinae</taxon>
        <taxon>Ixodes</taxon>
    </lineage>
</organism>
<dbReference type="VEuPathDB" id="VectorBase:ISCI007268"/>
<dbReference type="OrthoDB" id="6499091at2759"/>
<evidence type="ECO:0000313" key="2">
    <source>
        <dbReference type="EMBL" id="MOY44112.1"/>
    </source>
</evidence>
<dbReference type="AlphaFoldDB" id="A0A4D5S372"/>
<feature type="chain" id="PRO_5020029554" evidence="1">
    <location>
        <begin position="22"/>
        <end position="283"/>
    </location>
</feature>
<dbReference type="EMBL" id="GHJT01010141">
    <property type="protein sequence ID" value="MOY44112.1"/>
    <property type="molecule type" value="Transcribed_RNA"/>
</dbReference>
<protein>
    <submittedName>
        <fullName evidence="2">Putative conserved secreted protein</fullName>
    </submittedName>
</protein>
<accession>A0A4D5S372</accession>
<evidence type="ECO:0000256" key="1">
    <source>
        <dbReference type="SAM" id="SignalP"/>
    </source>
</evidence>
<dbReference type="VEuPathDB" id="VectorBase:ISCP_036272"/>
<dbReference type="VEuPathDB" id="VectorBase:ISCW007268"/>
<dbReference type="CDD" id="cd00024">
    <property type="entry name" value="CD_CSD"/>
    <property type="match status" value="1"/>
</dbReference>
<sequence length="283" mass="32032">MMALALTGALWAAAVFVPVHCVHLVRVEKGHVADYSTESIEAVEVKINKHENNFPVHGVTSDNNDLEDREAYVLRRLLEKFVYALNLKTIITTLRQTVTGEITPGHVIAKIKELVGETSTSKGFLVQWKGLPKWKSTLEPRSHLNAACLAELVNPSQPTQCRLDAAPDKLLFEVQKRLSNTKRCKGLVRVEFDLDLFRWVFHGKGEKIDGVWLLCHEADFERLRLPSRWYARHTKLGGTVEIQFPLRIKGSLRRPRATGAFVNGFPQEYLHIYFLAKGVATVL</sequence>
<feature type="signal peptide" evidence="1">
    <location>
        <begin position="1"/>
        <end position="21"/>
    </location>
</feature>
<reference evidence="2" key="1">
    <citation type="submission" date="2019-04" db="EMBL/GenBank/DDBJ databases">
        <title>An insight into the mialome of Ixodes scapularis.</title>
        <authorList>
            <person name="Ribeiro J.M."/>
            <person name="Mather T.N."/>
            <person name="Karim S."/>
        </authorList>
    </citation>
    <scope>NUCLEOTIDE SEQUENCE</scope>
</reference>
<name>A0A4D5S372_IXOSC</name>
<keyword evidence="1" id="KW-0732">Signal</keyword>